<dbReference type="Gene3D" id="3.30.450.20">
    <property type="entry name" value="PAS domain"/>
    <property type="match status" value="2"/>
</dbReference>
<dbReference type="PROSITE" id="PS50112">
    <property type="entry name" value="PAS"/>
    <property type="match status" value="1"/>
</dbReference>
<dbReference type="KEGG" id="blag:BLTE_16740"/>
<dbReference type="InterPro" id="IPR000014">
    <property type="entry name" value="PAS"/>
</dbReference>
<dbReference type="InterPro" id="IPR013656">
    <property type="entry name" value="PAS_4"/>
</dbReference>
<reference evidence="2 3" key="1">
    <citation type="submission" date="2018-08" db="EMBL/GenBank/DDBJ databases">
        <title>Complete genome sequencing of Blastochloris tepida GI.</title>
        <authorList>
            <person name="Tsukatani Y."/>
            <person name="Mori H."/>
        </authorList>
    </citation>
    <scope>NUCLEOTIDE SEQUENCE [LARGE SCALE GENOMIC DNA]</scope>
    <source>
        <strain evidence="2 3">GI</strain>
    </source>
</reference>
<dbReference type="SUPFAM" id="SSF55785">
    <property type="entry name" value="PYP-like sensor domain (PAS domain)"/>
    <property type="match status" value="2"/>
</dbReference>
<dbReference type="EMBL" id="AP018907">
    <property type="protein sequence ID" value="BBF92989.1"/>
    <property type="molecule type" value="Genomic_DNA"/>
</dbReference>
<dbReference type="CDD" id="cd00130">
    <property type="entry name" value="PAS"/>
    <property type="match status" value="1"/>
</dbReference>
<gene>
    <name evidence="2" type="ORF">BLTE_16740</name>
</gene>
<accession>A0A348G0A6</accession>
<dbReference type="RefSeq" id="WP_126399268.1">
    <property type="nucleotide sequence ID" value="NZ_AP018907.1"/>
</dbReference>
<evidence type="ECO:0000259" key="1">
    <source>
        <dbReference type="PROSITE" id="PS50112"/>
    </source>
</evidence>
<dbReference type="InterPro" id="IPR035965">
    <property type="entry name" value="PAS-like_dom_sf"/>
</dbReference>
<organism evidence="2 3">
    <name type="scientific">Blastochloris tepida</name>
    <dbReference type="NCBI Taxonomy" id="2233851"/>
    <lineage>
        <taxon>Bacteria</taxon>
        <taxon>Pseudomonadati</taxon>
        <taxon>Pseudomonadota</taxon>
        <taxon>Alphaproteobacteria</taxon>
        <taxon>Hyphomicrobiales</taxon>
        <taxon>Blastochloridaceae</taxon>
        <taxon>Blastochloris</taxon>
    </lineage>
</organism>
<dbReference type="OrthoDB" id="7819489at2"/>
<feature type="domain" description="PAS" evidence="1">
    <location>
        <begin position="265"/>
        <end position="324"/>
    </location>
</feature>
<sequence>MVIGPSAPLAALPFPALAVDEDGGIRGINAAGRDALGLASYDPAPQHLAAIIGTEALAEFGDLRHLPGGATVRGPLAVPLLRDNGRAGRAVVTLFWHGDDRSGTWACLLSEVRHPGRASAEDVLSCMVDACGEAMWCIEFDDPVDTTQPRDEIIRQIFENRCHWTLCNRAMARIYGVPDGSDLNREPVSRFFARSAENEWFIGQLIDSNYSIDGVASCDHLHDGTPVFLENTVRCHIEDGLLWRLIGTLRDLTTFKATEAALSRREESVKDVLGAIADVVVVIDRDARLCAANPAFEKLFGVPVEPWLGRTLTPLVDLERHLHPRWASLEPFTVLASRPGQGAIACEATLAPVPDGFDGRFVAVLRPARARSEPLPTVMIGRRA</sequence>
<name>A0A348G0A6_9HYPH</name>
<dbReference type="AlphaFoldDB" id="A0A348G0A6"/>
<evidence type="ECO:0000313" key="2">
    <source>
        <dbReference type="EMBL" id="BBF92989.1"/>
    </source>
</evidence>
<protein>
    <recommendedName>
        <fullName evidence="1">PAS domain-containing protein</fullName>
    </recommendedName>
</protein>
<dbReference type="Proteomes" id="UP000266934">
    <property type="component" value="Chromosome"/>
</dbReference>
<dbReference type="SMART" id="SM00091">
    <property type="entry name" value="PAS"/>
    <property type="match status" value="2"/>
</dbReference>
<evidence type="ECO:0000313" key="3">
    <source>
        <dbReference type="Proteomes" id="UP000266934"/>
    </source>
</evidence>
<keyword evidence="3" id="KW-1185">Reference proteome</keyword>
<proteinExistence type="predicted"/>
<dbReference type="Pfam" id="PF08448">
    <property type="entry name" value="PAS_4"/>
    <property type="match status" value="1"/>
</dbReference>